<dbReference type="GO" id="GO:0008652">
    <property type="term" value="P:amino acid biosynthetic process"/>
    <property type="evidence" value="ECO:0007669"/>
    <property type="project" value="UniProtKB-KW"/>
</dbReference>
<dbReference type="InterPro" id="IPR005766">
    <property type="entry name" value="P5_carboxy_syn"/>
</dbReference>
<keyword evidence="8" id="KW-0808">Transferase</keyword>
<dbReference type="GO" id="GO:0003677">
    <property type="term" value="F:DNA binding"/>
    <property type="evidence" value="ECO:0007669"/>
    <property type="project" value="UniProtKB-UniRule"/>
</dbReference>
<dbReference type="Gene3D" id="3.40.605.10">
    <property type="entry name" value="Aldehyde Dehydrogenase, Chain A, domain 1"/>
    <property type="match status" value="1"/>
</dbReference>
<keyword evidence="13" id="KW-0560">Oxidoreductase</keyword>
<dbReference type="NCBIfam" id="NF001221">
    <property type="entry name" value="PRK00197.1"/>
    <property type="match status" value="1"/>
</dbReference>
<feature type="compositionally biased region" description="Basic residues" evidence="19">
    <location>
        <begin position="95"/>
        <end position="115"/>
    </location>
</feature>
<dbReference type="SUPFAM" id="SSF53633">
    <property type="entry name" value="Carbamate kinase-like"/>
    <property type="match status" value="1"/>
</dbReference>
<evidence type="ECO:0000256" key="8">
    <source>
        <dbReference type="ARBA" id="ARBA00022679"/>
    </source>
</evidence>
<evidence type="ECO:0000256" key="4">
    <source>
        <dbReference type="ARBA" id="ARBA00006300"/>
    </source>
</evidence>
<evidence type="ECO:0000256" key="11">
    <source>
        <dbReference type="ARBA" id="ARBA00022840"/>
    </source>
</evidence>
<name>A0AA39GZN1_9BILA</name>
<dbReference type="PROSITE" id="PS00902">
    <property type="entry name" value="GLUTAMATE_5_KINASE"/>
    <property type="match status" value="1"/>
</dbReference>
<evidence type="ECO:0000256" key="7">
    <source>
        <dbReference type="ARBA" id="ARBA00022650"/>
    </source>
</evidence>
<dbReference type="CDD" id="cd00086">
    <property type="entry name" value="homeodomain"/>
    <property type="match status" value="1"/>
</dbReference>
<evidence type="ECO:0000256" key="12">
    <source>
        <dbReference type="ARBA" id="ARBA00022857"/>
    </source>
</evidence>
<dbReference type="GO" id="GO:0004349">
    <property type="term" value="F:glutamate 5-kinase activity"/>
    <property type="evidence" value="ECO:0007669"/>
    <property type="project" value="UniProtKB-EC"/>
</dbReference>
<dbReference type="PROSITE" id="PS50071">
    <property type="entry name" value="HOMEOBOX_2"/>
    <property type="match status" value="1"/>
</dbReference>
<evidence type="ECO:0000256" key="3">
    <source>
        <dbReference type="ARBA" id="ARBA00005185"/>
    </source>
</evidence>
<comment type="catalytic activity">
    <reaction evidence="15">
        <text>L-glutamate 5-semialdehyde + phosphate + NADP(+) = L-glutamyl 5-phosphate + NADPH + H(+)</text>
        <dbReference type="Rhea" id="RHEA:19541"/>
        <dbReference type="ChEBI" id="CHEBI:15378"/>
        <dbReference type="ChEBI" id="CHEBI:43474"/>
        <dbReference type="ChEBI" id="CHEBI:57783"/>
        <dbReference type="ChEBI" id="CHEBI:58066"/>
        <dbReference type="ChEBI" id="CHEBI:58274"/>
        <dbReference type="ChEBI" id="CHEBI:58349"/>
        <dbReference type="EC" id="1.2.1.41"/>
    </reaction>
</comment>
<dbReference type="FunFam" id="3.40.1160.10:FF:000010">
    <property type="entry name" value="Delta-1-pyrroline-5-carboxylate synthase"/>
    <property type="match status" value="1"/>
</dbReference>
<dbReference type="Gene3D" id="1.10.10.60">
    <property type="entry name" value="Homeodomain-like"/>
    <property type="match status" value="1"/>
</dbReference>
<dbReference type="InterPro" id="IPR001048">
    <property type="entry name" value="Asp/Glu/Uridylate_kinase"/>
</dbReference>
<evidence type="ECO:0000256" key="5">
    <source>
        <dbReference type="ARBA" id="ARBA00009302"/>
    </source>
</evidence>
<keyword evidence="7" id="KW-0641">Proline biosynthesis</keyword>
<dbReference type="Pfam" id="PF00696">
    <property type="entry name" value="AA_kinase"/>
    <property type="match status" value="1"/>
</dbReference>
<evidence type="ECO:0000313" key="22">
    <source>
        <dbReference type="Proteomes" id="UP001175271"/>
    </source>
</evidence>
<keyword evidence="17 18" id="KW-0238">DNA-binding</keyword>
<evidence type="ECO:0000256" key="6">
    <source>
        <dbReference type="ARBA" id="ARBA00022605"/>
    </source>
</evidence>
<keyword evidence="17 18" id="KW-0371">Homeobox</keyword>
<dbReference type="HAMAP" id="MF_00456">
    <property type="entry name" value="ProB"/>
    <property type="match status" value="1"/>
</dbReference>
<evidence type="ECO:0000256" key="14">
    <source>
        <dbReference type="ARBA" id="ARBA00023268"/>
    </source>
</evidence>
<feature type="domain" description="Homeobox" evidence="20">
    <location>
        <begin position="109"/>
        <end position="157"/>
    </location>
</feature>
<dbReference type="FunFam" id="3.40.309.10:FF:000015">
    <property type="entry name" value="Delta-1-pyrroline-5-carboxylate synthase"/>
    <property type="match status" value="1"/>
</dbReference>
<dbReference type="SMART" id="SM00389">
    <property type="entry name" value="HOX"/>
    <property type="match status" value="1"/>
</dbReference>
<dbReference type="InterPro" id="IPR001356">
    <property type="entry name" value="HD"/>
</dbReference>
<evidence type="ECO:0000256" key="2">
    <source>
        <dbReference type="ARBA" id="ARBA00004985"/>
    </source>
</evidence>
<dbReference type="InterPro" id="IPR009057">
    <property type="entry name" value="Homeodomain-like_sf"/>
</dbReference>
<feature type="compositionally biased region" description="Low complexity" evidence="19">
    <location>
        <begin position="33"/>
        <end position="44"/>
    </location>
</feature>
<feature type="DNA-binding region" description="Homeobox" evidence="17">
    <location>
        <begin position="111"/>
        <end position="158"/>
    </location>
</feature>
<keyword evidence="12" id="KW-0521">NADP</keyword>
<comment type="pathway">
    <text evidence="3">Amino-acid biosynthesis; L-proline biosynthesis; L-glutamate 5-semialdehyde from L-glutamate: step 1/2.</text>
</comment>
<dbReference type="InterPro" id="IPR000965">
    <property type="entry name" value="GPR_dom"/>
</dbReference>
<reference evidence="21" key="1">
    <citation type="submission" date="2023-06" db="EMBL/GenBank/DDBJ databases">
        <title>Genomic analysis of the entomopathogenic nematode Steinernema hermaphroditum.</title>
        <authorList>
            <person name="Schwarz E.M."/>
            <person name="Heppert J.K."/>
            <person name="Baniya A."/>
            <person name="Schwartz H.T."/>
            <person name="Tan C.-H."/>
            <person name="Antoshechkin I."/>
            <person name="Sternberg P.W."/>
            <person name="Goodrich-Blair H."/>
            <person name="Dillman A.R."/>
        </authorList>
    </citation>
    <scope>NUCLEOTIDE SEQUENCE</scope>
    <source>
        <strain evidence="21">PS9179</strain>
        <tissue evidence="21">Whole animal</tissue>
    </source>
</reference>
<dbReference type="InterPro" id="IPR001057">
    <property type="entry name" value="Glu/AcGlu_kinase"/>
</dbReference>
<evidence type="ECO:0000256" key="1">
    <source>
        <dbReference type="ARBA" id="ARBA00004123"/>
    </source>
</evidence>
<dbReference type="InterPro" id="IPR016163">
    <property type="entry name" value="Ald_DH_C"/>
</dbReference>
<dbReference type="Pfam" id="PF00046">
    <property type="entry name" value="Homeodomain"/>
    <property type="match status" value="1"/>
</dbReference>
<dbReference type="PANTHER" id="PTHR11063">
    <property type="entry name" value="GLUTAMATE SEMIALDEHYDE DEHYDROGENASE"/>
    <property type="match status" value="1"/>
</dbReference>
<evidence type="ECO:0000256" key="18">
    <source>
        <dbReference type="RuleBase" id="RU000682"/>
    </source>
</evidence>
<dbReference type="Gene3D" id="3.40.1160.10">
    <property type="entry name" value="Acetylglutamate kinase-like"/>
    <property type="match status" value="1"/>
</dbReference>
<feature type="region of interest" description="Disordered" evidence="19">
    <location>
        <begin position="20"/>
        <end position="49"/>
    </location>
</feature>
<dbReference type="InterPro" id="IPR016161">
    <property type="entry name" value="Ald_DH/histidinol_DH"/>
</dbReference>
<evidence type="ECO:0000313" key="21">
    <source>
        <dbReference type="EMBL" id="KAK0396510.1"/>
    </source>
</evidence>
<dbReference type="InterPro" id="IPR036393">
    <property type="entry name" value="AceGlu_kinase-like_sf"/>
</dbReference>
<organism evidence="21 22">
    <name type="scientific">Steinernema hermaphroditum</name>
    <dbReference type="NCBI Taxonomy" id="289476"/>
    <lineage>
        <taxon>Eukaryota</taxon>
        <taxon>Metazoa</taxon>
        <taxon>Ecdysozoa</taxon>
        <taxon>Nematoda</taxon>
        <taxon>Chromadorea</taxon>
        <taxon>Rhabditida</taxon>
        <taxon>Tylenchina</taxon>
        <taxon>Panagrolaimomorpha</taxon>
        <taxon>Strongyloidoidea</taxon>
        <taxon>Steinernematidae</taxon>
        <taxon>Steinernema</taxon>
    </lineage>
</organism>
<dbReference type="PROSITE" id="PS01223">
    <property type="entry name" value="PROA"/>
    <property type="match status" value="1"/>
</dbReference>
<dbReference type="InterPro" id="IPR020593">
    <property type="entry name" value="G-glutamylP_reductase_CS"/>
</dbReference>
<evidence type="ECO:0000259" key="20">
    <source>
        <dbReference type="PROSITE" id="PS50071"/>
    </source>
</evidence>
<dbReference type="HAMAP" id="MF_00412">
    <property type="entry name" value="ProA"/>
    <property type="match status" value="1"/>
</dbReference>
<sequence>MVVAMKKRLAFGISAILNDEKLPAPASPPHQPSTAESATTSTVSPLPSPAVLIPSQPPLSYLSAMVTNPWRSPSSYEGSCLGERLASTIKDHPRREKRAGHPYKSRAPAKQKKPRTSFTKKQVALLETRFLDQKYLASAERAHLASQLNMSDSQIKMLKVCSKVRGALQMKRLYATCVVPAPSAVVETKTVTIPHTGVGMSGVRDQDGNFSTSSLRHHHVVLNTRNDLKKAQRIVVKMGSAVITREDECGLALGRLASIVEQVSELQQSGRQMLIVSSGAVAFGRQKLRQELVMSMSMRQTLRGPAGMQTDKRACAASGMPGLMSLYEQLFQQYGITVAQVLLTKPDIDDPQRRKNLQATIESLLNLNIIPIVNANDAVAPDPKLNMHISDNDSLAARLSSEIAADLMIILSDVNGVYTGPPDMEGSRLLHTYCPSESSSVVFGANSKFGTGGMESKVSACVKALSDGVATVITNGMQTNAITSVVYGKKIGTMFCNTTHYEGPPIEEVAAKCKEGGRLLQSLSNAERAQMVRHMADLLLTRENDIMEANRLDLHNAKNADLEPALINRLKLTKPKLLDLHTGLNTIADSASTLIGKVLRKMKISDRLYLEQTTVPIGSLLVIFESRPDCLPQVAGLAMASGNSLMLKGGKEAEESNKVLHGIVQEALGTHGFEMRDAVTLVRSREDVAELLQLTDLIDLVIPRGSSELVRNMQAMSKGIPVLGHAEGVCHVYIDGEVDEQMAVDIVRDSKCEYPSACNAAETILVHRQHLGTRFFDQLCGMLKAEGVKLHAGPKLQSLLKFGPPAAESLKFEYGRLECTLEIVDNCDEAIQHIIRYGSGHTESIVTTNNNIAEHFLSQVDSACAFHNASTRFADGYRFGLGAEVGISTGRIHARGPVGVEGLLTTKWILRGDGHTVEQFKAGGAYNYTHEMLDPDAEVRELIAHSSS</sequence>
<evidence type="ECO:0000256" key="9">
    <source>
        <dbReference type="ARBA" id="ARBA00022741"/>
    </source>
</evidence>
<dbReference type="PRINTS" id="PR00474">
    <property type="entry name" value="GLU5KINASE"/>
</dbReference>
<dbReference type="NCBIfam" id="TIGR00407">
    <property type="entry name" value="proA"/>
    <property type="match status" value="1"/>
</dbReference>
<dbReference type="SUPFAM" id="SSF46689">
    <property type="entry name" value="Homeodomain-like"/>
    <property type="match status" value="1"/>
</dbReference>
<evidence type="ECO:0000256" key="13">
    <source>
        <dbReference type="ARBA" id="ARBA00023002"/>
    </source>
</evidence>
<evidence type="ECO:0000256" key="17">
    <source>
        <dbReference type="PROSITE-ProRule" id="PRU00108"/>
    </source>
</evidence>
<comment type="similarity">
    <text evidence="4">In the C-terminal section; belongs to the gamma-glutamyl phosphate reductase family.</text>
</comment>
<dbReference type="Proteomes" id="UP001175271">
    <property type="component" value="Unassembled WGS sequence"/>
</dbReference>
<keyword evidence="9" id="KW-0547">Nucleotide-binding</keyword>
<dbReference type="SUPFAM" id="SSF53720">
    <property type="entry name" value="ALDH-like"/>
    <property type="match status" value="1"/>
</dbReference>
<dbReference type="GO" id="GO:0005634">
    <property type="term" value="C:nucleus"/>
    <property type="evidence" value="ECO:0007669"/>
    <property type="project" value="UniProtKB-SubCell"/>
</dbReference>
<comment type="catalytic activity">
    <reaction evidence="16">
        <text>L-glutamate + ATP = L-glutamyl 5-phosphate + ADP</text>
        <dbReference type="Rhea" id="RHEA:14877"/>
        <dbReference type="ChEBI" id="CHEBI:29985"/>
        <dbReference type="ChEBI" id="CHEBI:30616"/>
        <dbReference type="ChEBI" id="CHEBI:58274"/>
        <dbReference type="ChEBI" id="CHEBI:456216"/>
        <dbReference type="EC" id="2.7.2.11"/>
    </reaction>
</comment>
<comment type="caution">
    <text evidence="21">The sequence shown here is derived from an EMBL/GenBank/DDBJ whole genome shotgun (WGS) entry which is preliminary data.</text>
</comment>
<dbReference type="GO" id="GO:0005739">
    <property type="term" value="C:mitochondrion"/>
    <property type="evidence" value="ECO:0007669"/>
    <property type="project" value="TreeGrafter"/>
</dbReference>
<dbReference type="InterPro" id="IPR016162">
    <property type="entry name" value="Ald_DH_N"/>
</dbReference>
<dbReference type="InterPro" id="IPR041744">
    <property type="entry name" value="G5K_ProBA"/>
</dbReference>
<dbReference type="CDD" id="cd04256">
    <property type="entry name" value="AAK_P5CS_ProBA"/>
    <property type="match status" value="1"/>
</dbReference>
<evidence type="ECO:0000256" key="15">
    <source>
        <dbReference type="ARBA" id="ARBA00049024"/>
    </source>
</evidence>
<gene>
    <name evidence="21" type="ORF">QR680_001744</name>
</gene>
<proteinExistence type="inferred from homology"/>
<comment type="similarity">
    <text evidence="5">In the N-terminal section; belongs to the glutamate 5-kinase family.</text>
</comment>
<keyword evidence="11" id="KW-0067">ATP-binding</keyword>
<dbReference type="GO" id="GO:0005524">
    <property type="term" value="F:ATP binding"/>
    <property type="evidence" value="ECO:0007669"/>
    <property type="project" value="UniProtKB-KW"/>
</dbReference>
<accession>A0AA39GZN1</accession>
<comment type="subcellular location">
    <subcellularLocation>
        <location evidence="1 17 18">Nucleus</location>
    </subcellularLocation>
</comment>
<feature type="region of interest" description="Disordered" evidence="19">
    <location>
        <begin position="87"/>
        <end position="118"/>
    </location>
</feature>
<dbReference type="Gene3D" id="3.40.309.10">
    <property type="entry name" value="Aldehyde Dehydrogenase, Chain A, domain 2"/>
    <property type="match status" value="1"/>
</dbReference>
<protein>
    <recommendedName>
        <fullName evidence="20">Homeobox domain-containing protein</fullName>
    </recommendedName>
</protein>
<dbReference type="InterPro" id="IPR019797">
    <property type="entry name" value="Glutamate_5-kinase_CS"/>
</dbReference>
<keyword evidence="6" id="KW-0028">Amino-acid biosynthesis</keyword>
<comment type="pathway">
    <text evidence="2">Amino-acid biosynthesis; L-proline biosynthesis; L-glutamate 5-semialdehyde from L-glutamate: step 2/2.</text>
</comment>
<evidence type="ECO:0000256" key="19">
    <source>
        <dbReference type="SAM" id="MobiDB-lite"/>
    </source>
</evidence>
<dbReference type="CDD" id="cd07079">
    <property type="entry name" value="ALDH_F18-19_ProA-GPR"/>
    <property type="match status" value="1"/>
</dbReference>
<keyword evidence="17 18" id="KW-0539">Nucleus</keyword>
<dbReference type="AlphaFoldDB" id="A0AA39GZN1"/>
<evidence type="ECO:0000256" key="16">
    <source>
        <dbReference type="ARBA" id="ARBA00049141"/>
    </source>
</evidence>
<keyword evidence="14" id="KW-0511">Multifunctional enzyme</keyword>
<keyword evidence="22" id="KW-1185">Reference proteome</keyword>
<keyword evidence="10" id="KW-0418">Kinase</keyword>
<dbReference type="GO" id="GO:0004350">
    <property type="term" value="F:glutamate-5-semialdehyde dehydrogenase activity"/>
    <property type="evidence" value="ECO:0007669"/>
    <property type="project" value="UniProtKB-EC"/>
</dbReference>
<dbReference type="EMBL" id="JAUCMV010000005">
    <property type="protein sequence ID" value="KAK0396510.1"/>
    <property type="molecule type" value="Genomic_DNA"/>
</dbReference>
<dbReference type="NCBIfam" id="TIGR01092">
    <property type="entry name" value="P5CS"/>
    <property type="match status" value="1"/>
</dbReference>
<evidence type="ECO:0000256" key="10">
    <source>
        <dbReference type="ARBA" id="ARBA00022777"/>
    </source>
</evidence>
<dbReference type="InterPro" id="IPR005715">
    <property type="entry name" value="Glu_5kinase/COase_Synthase"/>
</dbReference>
<dbReference type="PANTHER" id="PTHR11063:SF8">
    <property type="entry name" value="DELTA-1-PYRROLINE-5-CARBOXYLATE SYNTHASE"/>
    <property type="match status" value="1"/>
</dbReference>
<dbReference type="NCBIfam" id="TIGR01027">
    <property type="entry name" value="proB"/>
    <property type="match status" value="1"/>
</dbReference>